<reference evidence="1" key="2">
    <citation type="submission" date="2018-05" db="EMBL/GenBank/DDBJ databases">
        <title>OgluRS3 (Oryza glumaepatula Reference Sequence Version 3).</title>
        <authorList>
            <person name="Zhang J."/>
            <person name="Kudrna D."/>
            <person name="Lee S."/>
            <person name="Talag J."/>
            <person name="Welchert J."/>
            <person name="Wing R.A."/>
        </authorList>
    </citation>
    <scope>NUCLEOTIDE SEQUENCE [LARGE SCALE GENOMIC DNA]</scope>
</reference>
<dbReference type="HOGENOM" id="CLU_116026_0_0_1"/>
<dbReference type="AlphaFoldDB" id="A0A0D9YLN0"/>
<keyword evidence="2" id="KW-1185">Reference proteome</keyword>
<organism evidence="1">
    <name type="scientific">Oryza glumipatula</name>
    <dbReference type="NCBI Taxonomy" id="40148"/>
    <lineage>
        <taxon>Eukaryota</taxon>
        <taxon>Viridiplantae</taxon>
        <taxon>Streptophyta</taxon>
        <taxon>Embryophyta</taxon>
        <taxon>Tracheophyta</taxon>
        <taxon>Spermatophyta</taxon>
        <taxon>Magnoliopsida</taxon>
        <taxon>Liliopsida</taxon>
        <taxon>Poales</taxon>
        <taxon>Poaceae</taxon>
        <taxon>BOP clade</taxon>
        <taxon>Oryzoideae</taxon>
        <taxon>Oryzeae</taxon>
        <taxon>Oryzinae</taxon>
        <taxon>Oryza</taxon>
    </lineage>
</organism>
<name>A0A0D9YLN0_9ORYZ</name>
<proteinExistence type="predicted"/>
<evidence type="ECO:0000313" key="2">
    <source>
        <dbReference type="Proteomes" id="UP000026961"/>
    </source>
</evidence>
<dbReference type="Gramene" id="OGLUM02G01930.1">
    <property type="protein sequence ID" value="OGLUM02G01930.1"/>
    <property type="gene ID" value="OGLUM02G01930"/>
</dbReference>
<dbReference type="EnsemblPlants" id="OGLUM02G01930.1">
    <property type="protein sequence ID" value="OGLUM02G01930.1"/>
    <property type="gene ID" value="OGLUM02G01930"/>
</dbReference>
<accession>A0A0D9YLN0</accession>
<sequence>MKRGFMGQAESRHTFWPNSIAGSHMAARCRGEEAKLDCDLVARSTMAAMRRLAAASLTPPRIPRLLRFRPSDRAPPAFLTWSTPHRRPRPHAADPTPIYLPAIEKIEKIKTVSSLTKDALKVLQEAGDKAKTHLRIMHDQYIEEVPIMEGLMQNGWLHFVCYIVPVSLPSFVLVVGTRVVNIINERSHTHLEEGIKIPFQDLENK</sequence>
<protein>
    <submittedName>
        <fullName evidence="1">Uncharacterized protein</fullName>
    </submittedName>
</protein>
<evidence type="ECO:0000313" key="1">
    <source>
        <dbReference type="EnsemblPlants" id="OGLUM02G01930.1"/>
    </source>
</evidence>
<reference evidence="1" key="1">
    <citation type="submission" date="2015-04" db="UniProtKB">
        <authorList>
            <consortium name="EnsemblPlants"/>
        </authorList>
    </citation>
    <scope>IDENTIFICATION</scope>
</reference>
<dbReference type="Proteomes" id="UP000026961">
    <property type="component" value="Chromosome 2"/>
</dbReference>